<dbReference type="Gene3D" id="1.20.1290.10">
    <property type="entry name" value="AhpD-like"/>
    <property type="match status" value="1"/>
</dbReference>
<dbReference type="EMBL" id="JACVFC010000005">
    <property type="protein sequence ID" value="MBC9934115.1"/>
    <property type="molecule type" value="Genomic_DNA"/>
</dbReference>
<dbReference type="PANTHER" id="PTHR34846:SF10">
    <property type="entry name" value="CYTOPLASMIC PROTEIN"/>
    <property type="match status" value="1"/>
</dbReference>
<gene>
    <name evidence="2" type="ORF">ICL07_27250</name>
</gene>
<dbReference type="Proteomes" id="UP000659124">
    <property type="component" value="Unassembled WGS sequence"/>
</dbReference>
<dbReference type="InterPro" id="IPR004675">
    <property type="entry name" value="AhpD_core"/>
</dbReference>
<proteinExistence type="predicted"/>
<comment type="caution">
    <text evidence="2">The sequence shown here is derived from an EMBL/GenBank/DDBJ whole genome shotgun (WGS) entry which is preliminary data.</text>
</comment>
<dbReference type="PANTHER" id="PTHR34846">
    <property type="entry name" value="4-CARBOXYMUCONOLACTONE DECARBOXYLASE FAMILY PROTEIN (AFU_ORTHOLOGUE AFUA_6G11590)"/>
    <property type="match status" value="1"/>
</dbReference>
<reference evidence="2 3" key="1">
    <citation type="submission" date="2020-09" db="EMBL/GenBank/DDBJ databases">
        <title>Genome sequences of type strains of Chitinophaga qingshengii and Chitinophaga varians.</title>
        <authorList>
            <person name="Kittiwongwattana C."/>
        </authorList>
    </citation>
    <scope>NUCLEOTIDE SEQUENCE [LARGE SCALE GENOMIC DNA]</scope>
    <source>
        <strain evidence="2 3">JCM 30026</strain>
    </source>
</reference>
<feature type="domain" description="Carboxymuconolactone decarboxylase-like" evidence="1">
    <location>
        <begin position="14"/>
        <end position="93"/>
    </location>
</feature>
<sequence>MGPRMDISKLYPAGFNAMLELDGTLKKSGIDKTLYALVKIRASQINGCAFCINMHSREARAAGETEQRIYLLDAWREAPFYTEKERAALALTEAVTLLADTNVPDEVYNAASAVFTPEEIAVVTMGIVVINAWNRIVVTSRTQVI</sequence>
<evidence type="ECO:0000259" key="1">
    <source>
        <dbReference type="Pfam" id="PF02627"/>
    </source>
</evidence>
<dbReference type="RefSeq" id="WP_188091234.1">
    <property type="nucleotide sequence ID" value="NZ_JACVFC010000005.1"/>
</dbReference>
<dbReference type="InterPro" id="IPR029032">
    <property type="entry name" value="AhpD-like"/>
</dbReference>
<name>A0ABR7TUF1_9BACT</name>
<dbReference type="NCBIfam" id="TIGR00778">
    <property type="entry name" value="ahpD_dom"/>
    <property type="match status" value="1"/>
</dbReference>
<keyword evidence="3" id="KW-1185">Reference proteome</keyword>
<protein>
    <submittedName>
        <fullName evidence="2">Carboxymuconolactone decarboxylase family protein</fullName>
    </submittedName>
</protein>
<dbReference type="InterPro" id="IPR003779">
    <property type="entry name" value="CMD-like"/>
</dbReference>
<organism evidence="2 3">
    <name type="scientific">Chitinophaga qingshengii</name>
    <dbReference type="NCBI Taxonomy" id="1569794"/>
    <lineage>
        <taxon>Bacteria</taxon>
        <taxon>Pseudomonadati</taxon>
        <taxon>Bacteroidota</taxon>
        <taxon>Chitinophagia</taxon>
        <taxon>Chitinophagales</taxon>
        <taxon>Chitinophagaceae</taxon>
        <taxon>Chitinophaga</taxon>
    </lineage>
</organism>
<evidence type="ECO:0000313" key="2">
    <source>
        <dbReference type="EMBL" id="MBC9934115.1"/>
    </source>
</evidence>
<dbReference type="Pfam" id="PF02627">
    <property type="entry name" value="CMD"/>
    <property type="match status" value="1"/>
</dbReference>
<evidence type="ECO:0000313" key="3">
    <source>
        <dbReference type="Proteomes" id="UP000659124"/>
    </source>
</evidence>
<accession>A0ABR7TUF1</accession>
<dbReference type="SUPFAM" id="SSF69118">
    <property type="entry name" value="AhpD-like"/>
    <property type="match status" value="1"/>
</dbReference>